<dbReference type="InterPro" id="IPR001851">
    <property type="entry name" value="ABC_transp_permease"/>
</dbReference>
<evidence type="ECO:0000256" key="1">
    <source>
        <dbReference type="ARBA" id="ARBA00004651"/>
    </source>
</evidence>
<evidence type="ECO:0000313" key="7">
    <source>
        <dbReference type="EMBL" id="MBS4537774.1"/>
    </source>
</evidence>
<dbReference type="GO" id="GO:0022857">
    <property type="term" value="F:transmembrane transporter activity"/>
    <property type="evidence" value="ECO:0007669"/>
    <property type="project" value="InterPro"/>
</dbReference>
<dbReference type="PANTHER" id="PTHR47089">
    <property type="entry name" value="ABC TRANSPORTER, PERMEASE PROTEIN"/>
    <property type="match status" value="1"/>
</dbReference>
<dbReference type="AlphaFoldDB" id="A0A942Z8A6"/>
<keyword evidence="2" id="KW-1003">Cell membrane</keyword>
<dbReference type="GO" id="GO:0005886">
    <property type="term" value="C:plasma membrane"/>
    <property type="evidence" value="ECO:0007669"/>
    <property type="project" value="UniProtKB-SubCell"/>
</dbReference>
<evidence type="ECO:0000313" key="8">
    <source>
        <dbReference type="Proteomes" id="UP000724672"/>
    </source>
</evidence>
<evidence type="ECO:0000256" key="6">
    <source>
        <dbReference type="SAM" id="Phobius"/>
    </source>
</evidence>
<reference evidence="7" key="1">
    <citation type="submission" date="2019-12" db="EMBL/GenBank/DDBJ databases">
        <title>Clostridiaceae gen. nov. sp. nov., isolated from sediment in Xinjiang, China.</title>
        <authorList>
            <person name="Zhang R."/>
        </authorList>
    </citation>
    <scope>NUCLEOTIDE SEQUENCE</scope>
    <source>
        <strain evidence="7">D2Q-11</strain>
    </source>
</reference>
<keyword evidence="8" id="KW-1185">Reference proteome</keyword>
<dbReference type="PANTHER" id="PTHR47089:SF1">
    <property type="entry name" value="GUANOSINE ABC TRANSPORTER PERMEASE PROTEIN NUPP"/>
    <property type="match status" value="1"/>
</dbReference>
<keyword evidence="5 6" id="KW-0472">Membrane</keyword>
<evidence type="ECO:0000256" key="4">
    <source>
        <dbReference type="ARBA" id="ARBA00022989"/>
    </source>
</evidence>
<feature type="transmembrane region" description="Helical" evidence="6">
    <location>
        <begin position="215"/>
        <end position="238"/>
    </location>
</feature>
<feature type="transmembrane region" description="Helical" evidence="6">
    <location>
        <begin position="348"/>
        <end position="370"/>
    </location>
</feature>
<feature type="transmembrane region" description="Helical" evidence="6">
    <location>
        <begin position="150"/>
        <end position="169"/>
    </location>
</feature>
<evidence type="ECO:0000256" key="5">
    <source>
        <dbReference type="ARBA" id="ARBA00023136"/>
    </source>
</evidence>
<keyword evidence="4 6" id="KW-1133">Transmembrane helix</keyword>
<dbReference type="PRINTS" id="PR00173">
    <property type="entry name" value="EDTRNSPORT"/>
</dbReference>
<name>A0A942Z8A6_9FIRM</name>
<evidence type="ECO:0000256" key="2">
    <source>
        <dbReference type="ARBA" id="ARBA00022475"/>
    </source>
</evidence>
<dbReference type="Proteomes" id="UP000724672">
    <property type="component" value="Unassembled WGS sequence"/>
</dbReference>
<comment type="caution">
    <text evidence="7">The sequence shown here is derived from an EMBL/GenBank/DDBJ whole genome shotgun (WGS) entry which is preliminary data.</text>
</comment>
<dbReference type="RefSeq" id="WP_203365702.1">
    <property type="nucleotide sequence ID" value="NZ_WSFT01000021.1"/>
</dbReference>
<dbReference type="Pfam" id="PF02653">
    <property type="entry name" value="BPD_transp_2"/>
    <property type="match status" value="1"/>
</dbReference>
<keyword evidence="3 6" id="KW-0812">Transmembrane</keyword>
<feature type="transmembrane region" description="Helical" evidence="6">
    <location>
        <begin position="64"/>
        <end position="85"/>
    </location>
</feature>
<feature type="transmembrane region" description="Helical" evidence="6">
    <location>
        <begin position="118"/>
        <end position="141"/>
    </location>
</feature>
<feature type="transmembrane region" description="Helical" evidence="6">
    <location>
        <begin position="21"/>
        <end position="44"/>
    </location>
</feature>
<dbReference type="CDD" id="cd06580">
    <property type="entry name" value="TM_PBP1_transp_TpRbsC_like"/>
    <property type="match status" value="1"/>
</dbReference>
<feature type="transmembrane region" description="Helical" evidence="6">
    <location>
        <begin position="308"/>
        <end position="328"/>
    </location>
</feature>
<sequence>MENKKKKNKYSVKQRLLSSNLTFTIVSVIIGLIIGAIVLLIAGFNPITAYSIIINGIFSRTKYISYMIIYATPLIITGLSVTFAFRTGLFNIGAEGQYIVGALVATIVGYFLELPIGLHAIVVFLAAIIAAAVWGGIAGFLKAKFGVHEVIATIMLNWIALYFSNYMVMKPFLRRPESDSSYEILDTASITILEDWKYTDAGREWLSQHPYIKDFLATPANLGFVIAILLAVLVWYILNKTTLGYELRAVGYNKHAAEYGGIKVKKSIITSMMIAGGLAGSAGALQVMGVTKGISVLPGMEGYGFDGIAVALIGGTTAFGNIFAGLLFGGLKYGGPKIQPPLGAPSEVVNIVIGTIVFFIAVPKFMRMIFNINTRKRGEKNAR</sequence>
<comment type="subcellular location">
    <subcellularLocation>
        <location evidence="1">Cell membrane</location>
        <topology evidence="1">Multi-pass membrane protein</topology>
    </subcellularLocation>
</comment>
<dbReference type="EMBL" id="WSFT01000021">
    <property type="protein sequence ID" value="MBS4537774.1"/>
    <property type="molecule type" value="Genomic_DNA"/>
</dbReference>
<feature type="transmembrane region" description="Helical" evidence="6">
    <location>
        <begin position="92"/>
        <end position="112"/>
    </location>
</feature>
<gene>
    <name evidence="7" type="ORF">GOQ27_04835</name>
</gene>
<organism evidence="7 8">
    <name type="scientific">Anaeromonas frigoriresistens</name>
    <dbReference type="NCBI Taxonomy" id="2683708"/>
    <lineage>
        <taxon>Bacteria</taxon>
        <taxon>Bacillati</taxon>
        <taxon>Bacillota</taxon>
        <taxon>Tissierellia</taxon>
        <taxon>Tissierellales</taxon>
        <taxon>Thermohalobacteraceae</taxon>
        <taxon>Anaeromonas</taxon>
    </lineage>
</organism>
<accession>A0A942Z8A6</accession>
<protein>
    <submittedName>
        <fullName evidence="7">ABC transporter permease</fullName>
    </submittedName>
</protein>
<evidence type="ECO:0000256" key="3">
    <source>
        <dbReference type="ARBA" id="ARBA00022692"/>
    </source>
</evidence>
<proteinExistence type="predicted"/>